<name>A0A0A9I1A8_ARUDO</name>
<dbReference type="EMBL" id="GBRH01158943">
    <property type="protein sequence ID" value="JAE38953.1"/>
    <property type="molecule type" value="Transcribed_RNA"/>
</dbReference>
<accession>A0A0A9I1A8</accession>
<proteinExistence type="predicted"/>
<sequence>MIRCKPGNISSGFHRCFQDVHLTLNSYCQVLAPKSDA</sequence>
<evidence type="ECO:0000313" key="1">
    <source>
        <dbReference type="EMBL" id="JAE38953.1"/>
    </source>
</evidence>
<reference evidence="1" key="2">
    <citation type="journal article" date="2015" name="Data Brief">
        <title>Shoot transcriptome of the giant reed, Arundo donax.</title>
        <authorList>
            <person name="Barrero R.A."/>
            <person name="Guerrero F.D."/>
            <person name="Moolhuijzen P."/>
            <person name="Goolsby J.A."/>
            <person name="Tidwell J."/>
            <person name="Bellgard S.E."/>
            <person name="Bellgard M.I."/>
        </authorList>
    </citation>
    <scope>NUCLEOTIDE SEQUENCE</scope>
    <source>
        <tissue evidence="1">Shoot tissue taken approximately 20 cm above the soil surface</tissue>
    </source>
</reference>
<protein>
    <submittedName>
        <fullName evidence="1">Uncharacterized protein</fullName>
    </submittedName>
</protein>
<dbReference type="AlphaFoldDB" id="A0A0A9I1A8"/>
<reference evidence="1" key="1">
    <citation type="submission" date="2014-09" db="EMBL/GenBank/DDBJ databases">
        <authorList>
            <person name="Magalhaes I.L.F."/>
            <person name="Oliveira U."/>
            <person name="Santos F.R."/>
            <person name="Vidigal T.H.D.A."/>
            <person name="Brescovit A.D."/>
            <person name="Santos A.J."/>
        </authorList>
    </citation>
    <scope>NUCLEOTIDE SEQUENCE</scope>
    <source>
        <tissue evidence="1">Shoot tissue taken approximately 20 cm above the soil surface</tissue>
    </source>
</reference>
<organism evidence="1">
    <name type="scientific">Arundo donax</name>
    <name type="common">Giant reed</name>
    <name type="synonym">Donax arundinaceus</name>
    <dbReference type="NCBI Taxonomy" id="35708"/>
    <lineage>
        <taxon>Eukaryota</taxon>
        <taxon>Viridiplantae</taxon>
        <taxon>Streptophyta</taxon>
        <taxon>Embryophyta</taxon>
        <taxon>Tracheophyta</taxon>
        <taxon>Spermatophyta</taxon>
        <taxon>Magnoliopsida</taxon>
        <taxon>Liliopsida</taxon>
        <taxon>Poales</taxon>
        <taxon>Poaceae</taxon>
        <taxon>PACMAD clade</taxon>
        <taxon>Arundinoideae</taxon>
        <taxon>Arundineae</taxon>
        <taxon>Arundo</taxon>
    </lineage>
</organism>